<reference evidence="2" key="1">
    <citation type="journal article" date="2014" name="Int. J. Syst. Evol. Microbiol.">
        <title>Complete genome sequence of Corynebacterium casei LMG S-19264T (=DSM 44701T), isolated from a smear-ripened cheese.</title>
        <authorList>
            <consortium name="US DOE Joint Genome Institute (JGI-PGF)"/>
            <person name="Walter F."/>
            <person name="Albersmeier A."/>
            <person name="Kalinowski J."/>
            <person name="Ruckert C."/>
        </authorList>
    </citation>
    <scope>NUCLEOTIDE SEQUENCE</scope>
    <source>
        <strain evidence="2">CGMCC 1.12181</strain>
    </source>
</reference>
<evidence type="ECO:0000313" key="3">
    <source>
        <dbReference type="Proteomes" id="UP000605253"/>
    </source>
</evidence>
<comment type="caution">
    <text evidence="2">The sequence shown here is derived from an EMBL/GenBank/DDBJ whole genome shotgun (WGS) entry which is preliminary data.</text>
</comment>
<evidence type="ECO:0000313" key="2">
    <source>
        <dbReference type="EMBL" id="GGF99501.1"/>
    </source>
</evidence>
<dbReference type="GO" id="GO:0003824">
    <property type="term" value="F:catalytic activity"/>
    <property type="evidence" value="ECO:0007669"/>
    <property type="project" value="UniProtKB-ARBA"/>
</dbReference>
<sequence length="242" mass="26494">MSQLVTYVIHQGIATITMDDGHANVASPDFLDQLKQALAAAEAEQCAVILTGRAEVFCAGFDLNVLRSGVGPAFKMLMGGFWLIHRLMAYPHPVVVACNGHAVALGAFILLAGDYRLGVAGEYKIVANEVKNGLTMPHCALVLCRYRLNPSHVQRAMLLSEVFNAEQAVEAGFLDAVVATDKLLPSAERLAKEYLALNQAAHSDSKLRMRKSLLRRLKRAIKADRRGFVLMGLRRLLVKTKK</sequence>
<accession>A0A917FQD6</accession>
<dbReference type="InterPro" id="IPR001753">
    <property type="entry name" value="Enoyl-CoA_hydra/iso"/>
</dbReference>
<dbReference type="InterPro" id="IPR029045">
    <property type="entry name" value="ClpP/crotonase-like_dom_sf"/>
</dbReference>
<dbReference type="EMBL" id="BMEO01000010">
    <property type="protein sequence ID" value="GGF99501.1"/>
    <property type="molecule type" value="Genomic_DNA"/>
</dbReference>
<dbReference type="AlphaFoldDB" id="A0A917FQD6"/>
<name>A0A917FQD6_9GAMM</name>
<dbReference type="NCBIfam" id="NF004858">
    <property type="entry name" value="PRK06213.1"/>
    <property type="match status" value="1"/>
</dbReference>
<protein>
    <submittedName>
        <fullName evidence="2">Enoyl-CoA hydratase</fullName>
    </submittedName>
</protein>
<dbReference type="SUPFAM" id="SSF52096">
    <property type="entry name" value="ClpP/crotonase"/>
    <property type="match status" value="1"/>
</dbReference>
<organism evidence="2 3">
    <name type="scientific">Marinicella pacifica</name>
    <dbReference type="NCBI Taxonomy" id="1171543"/>
    <lineage>
        <taxon>Bacteria</taxon>
        <taxon>Pseudomonadati</taxon>
        <taxon>Pseudomonadota</taxon>
        <taxon>Gammaproteobacteria</taxon>
        <taxon>Lysobacterales</taxon>
        <taxon>Marinicellaceae</taxon>
        <taxon>Marinicella</taxon>
    </lineage>
</organism>
<dbReference type="RefSeq" id="WP_188365695.1">
    <property type="nucleotide sequence ID" value="NZ_BAABJF010000006.1"/>
</dbReference>
<dbReference type="GO" id="GO:0006635">
    <property type="term" value="P:fatty acid beta-oxidation"/>
    <property type="evidence" value="ECO:0007669"/>
    <property type="project" value="TreeGrafter"/>
</dbReference>
<dbReference type="CDD" id="cd06558">
    <property type="entry name" value="crotonase-like"/>
    <property type="match status" value="1"/>
</dbReference>
<comment type="similarity">
    <text evidence="1">Belongs to the enoyl-CoA hydratase/isomerase family.</text>
</comment>
<keyword evidence="3" id="KW-1185">Reference proteome</keyword>
<dbReference type="Pfam" id="PF00378">
    <property type="entry name" value="ECH_1"/>
    <property type="match status" value="1"/>
</dbReference>
<dbReference type="Proteomes" id="UP000605253">
    <property type="component" value="Unassembled WGS sequence"/>
</dbReference>
<dbReference type="PANTHER" id="PTHR11941:SF54">
    <property type="entry name" value="ENOYL-COA HYDRATASE, MITOCHONDRIAL"/>
    <property type="match status" value="1"/>
</dbReference>
<reference evidence="2" key="2">
    <citation type="submission" date="2020-09" db="EMBL/GenBank/DDBJ databases">
        <authorList>
            <person name="Sun Q."/>
            <person name="Zhou Y."/>
        </authorList>
    </citation>
    <scope>NUCLEOTIDE SEQUENCE</scope>
    <source>
        <strain evidence="2">CGMCC 1.12181</strain>
    </source>
</reference>
<evidence type="ECO:0000256" key="1">
    <source>
        <dbReference type="ARBA" id="ARBA00005254"/>
    </source>
</evidence>
<dbReference type="PANTHER" id="PTHR11941">
    <property type="entry name" value="ENOYL-COA HYDRATASE-RELATED"/>
    <property type="match status" value="1"/>
</dbReference>
<gene>
    <name evidence="2" type="ORF">GCM10011365_20950</name>
</gene>
<dbReference type="Gene3D" id="3.90.226.10">
    <property type="entry name" value="2-enoyl-CoA Hydratase, Chain A, domain 1"/>
    <property type="match status" value="1"/>
</dbReference>
<proteinExistence type="inferred from homology"/>